<evidence type="ECO:0000313" key="3">
    <source>
        <dbReference type="Proteomes" id="UP000623419"/>
    </source>
</evidence>
<reference evidence="3" key="1">
    <citation type="journal article" date="2019" name="Int. J. Syst. Evol. Microbiol.">
        <title>The Global Catalogue of Microorganisms (GCM) 10K type strain sequencing project: providing services to taxonomists for standard genome sequencing and annotation.</title>
        <authorList>
            <consortium name="The Broad Institute Genomics Platform"/>
            <consortium name="The Broad Institute Genome Sequencing Center for Infectious Disease"/>
            <person name="Wu L."/>
            <person name="Ma J."/>
        </authorList>
    </citation>
    <scope>NUCLEOTIDE SEQUENCE [LARGE SCALE GENOMIC DNA]</scope>
    <source>
        <strain evidence="3">CGMCC 1.15905</strain>
    </source>
</reference>
<feature type="signal peptide" evidence="1">
    <location>
        <begin position="1"/>
        <end position="25"/>
    </location>
</feature>
<dbReference type="InterPro" id="IPR029058">
    <property type="entry name" value="AB_hydrolase_fold"/>
</dbReference>
<evidence type="ECO:0000256" key="1">
    <source>
        <dbReference type="SAM" id="SignalP"/>
    </source>
</evidence>
<keyword evidence="1" id="KW-0732">Signal</keyword>
<proteinExistence type="predicted"/>
<sequence>MSRARAAVPALALLLACAVPAPATAQTPATGLLEDQPVERPSNRVEGAEFARRLLSPLSGRDVSRFLAAEGRRLAAEPFAPGDFAVDLYVPKRQPEAGYGLLVFVPPMDEFAIPSDWKRVLEQRGLLLVMPRGAGNDADVFGRRIPAVLHAQAHAASTYRLDPARRYVGGFSGGARLAQRVALAWPDVFQGSLQFAGSVVVGESLMPPPQRELFDQARMHGRFVLVSGGQDLPNRRNDALARERFEALCFAGVRSFGPARLDHWVPDARGFAKALDRLEAPAQATPEIEACRRDLDAAVAGALDEVQARLEAGQVVAARDALVALDDRYGGLAVPRSLDLARAIEAALAAQAR</sequence>
<evidence type="ECO:0008006" key="4">
    <source>
        <dbReference type="Google" id="ProtNLM"/>
    </source>
</evidence>
<dbReference type="Gene3D" id="3.40.50.1820">
    <property type="entry name" value="alpha/beta hydrolase"/>
    <property type="match status" value="1"/>
</dbReference>
<dbReference type="Proteomes" id="UP000623419">
    <property type="component" value="Unassembled WGS sequence"/>
</dbReference>
<evidence type="ECO:0000313" key="2">
    <source>
        <dbReference type="EMBL" id="GGA71375.1"/>
    </source>
</evidence>
<protein>
    <recommendedName>
        <fullName evidence="4">Esterase</fullName>
    </recommendedName>
</protein>
<dbReference type="SUPFAM" id="SSF53474">
    <property type="entry name" value="alpha/beta-Hydrolases"/>
    <property type="match status" value="1"/>
</dbReference>
<feature type="chain" id="PRO_5046730435" description="Esterase" evidence="1">
    <location>
        <begin position="26"/>
        <end position="353"/>
    </location>
</feature>
<organism evidence="2 3">
    <name type="scientific">Arenimonas soli</name>
    <dbReference type="NCBI Taxonomy" id="2269504"/>
    <lineage>
        <taxon>Bacteria</taxon>
        <taxon>Pseudomonadati</taxon>
        <taxon>Pseudomonadota</taxon>
        <taxon>Gammaproteobacteria</taxon>
        <taxon>Lysobacterales</taxon>
        <taxon>Lysobacteraceae</taxon>
        <taxon>Arenimonas</taxon>
    </lineage>
</organism>
<gene>
    <name evidence="2" type="ORF">GCM10011521_06860</name>
</gene>
<dbReference type="PROSITE" id="PS51257">
    <property type="entry name" value="PROKAR_LIPOPROTEIN"/>
    <property type="match status" value="1"/>
</dbReference>
<name>A0ABQ1HDQ0_9GAMM</name>
<dbReference type="EMBL" id="BMKC01000001">
    <property type="protein sequence ID" value="GGA71375.1"/>
    <property type="molecule type" value="Genomic_DNA"/>
</dbReference>
<comment type="caution">
    <text evidence="2">The sequence shown here is derived from an EMBL/GenBank/DDBJ whole genome shotgun (WGS) entry which is preliminary data.</text>
</comment>
<keyword evidence="3" id="KW-1185">Reference proteome</keyword>
<accession>A0ABQ1HDQ0</accession>